<dbReference type="AlphaFoldDB" id="A0A9J6G9F9"/>
<dbReference type="Proteomes" id="UP000821853">
    <property type="component" value="Chromosome 3"/>
</dbReference>
<gene>
    <name evidence="1" type="ORF">HPB48_013834</name>
</gene>
<protein>
    <submittedName>
        <fullName evidence="1">Uncharacterized protein</fullName>
    </submittedName>
</protein>
<reference evidence="1 2" key="1">
    <citation type="journal article" date="2020" name="Cell">
        <title>Large-Scale Comparative Analyses of Tick Genomes Elucidate Their Genetic Diversity and Vector Capacities.</title>
        <authorList>
            <consortium name="Tick Genome and Microbiome Consortium (TIGMIC)"/>
            <person name="Jia N."/>
            <person name="Wang J."/>
            <person name="Shi W."/>
            <person name="Du L."/>
            <person name="Sun Y."/>
            <person name="Zhan W."/>
            <person name="Jiang J.F."/>
            <person name="Wang Q."/>
            <person name="Zhang B."/>
            <person name="Ji P."/>
            <person name="Bell-Sakyi L."/>
            <person name="Cui X.M."/>
            <person name="Yuan T.T."/>
            <person name="Jiang B.G."/>
            <person name="Yang W.F."/>
            <person name="Lam T.T."/>
            <person name="Chang Q.C."/>
            <person name="Ding S.J."/>
            <person name="Wang X.J."/>
            <person name="Zhu J.G."/>
            <person name="Ruan X.D."/>
            <person name="Zhao L."/>
            <person name="Wei J.T."/>
            <person name="Ye R.Z."/>
            <person name="Que T.C."/>
            <person name="Du C.H."/>
            <person name="Zhou Y.H."/>
            <person name="Cheng J.X."/>
            <person name="Dai P.F."/>
            <person name="Guo W.B."/>
            <person name="Han X.H."/>
            <person name="Huang E.J."/>
            <person name="Li L.F."/>
            <person name="Wei W."/>
            <person name="Gao Y.C."/>
            <person name="Liu J.Z."/>
            <person name="Shao H.Z."/>
            <person name="Wang X."/>
            <person name="Wang C.C."/>
            <person name="Yang T.C."/>
            <person name="Huo Q.B."/>
            <person name="Li W."/>
            <person name="Chen H.Y."/>
            <person name="Chen S.E."/>
            <person name="Zhou L.G."/>
            <person name="Ni X.B."/>
            <person name="Tian J.H."/>
            <person name="Sheng Y."/>
            <person name="Liu T."/>
            <person name="Pan Y.S."/>
            <person name="Xia L.Y."/>
            <person name="Li J."/>
            <person name="Zhao F."/>
            <person name="Cao W.C."/>
        </authorList>
    </citation>
    <scope>NUCLEOTIDE SEQUENCE [LARGE SCALE GENOMIC DNA]</scope>
    <source>
        <strain evidence="1">HaeL-2018</strain>
    </source>
</reference>
<name>A0A9J6G9F9_HAELO</name>
<sequence>MSKITLNATAYGIASYGVAPDNSCKGVLYGIGHDTTPEELLNEIVAPGYEVLQGLQAPWRITSNGDHLLRQACPIFVNAYGQTLRCYLCKRTVPHCPKV</sequence>
<organism evidence="1 2">
    <name type="scientific">Haemaphysalis longicornis</name>
    <name type="common">Bush tick</name>
    <dbReference type="NCBI Taxonomy" id="44386"/>
    <lineage>
        <taxon>Eukaryota</taxon>
        <taxon>Metazoa</taxon>
        <taxon>Ecdysozoa</taxon>
        <taxon>Arthropoda</taxon>
        <taxon>Chelicerata</taxon>
        <taxon>Arachnida</taxon>
        <taxon>Acari</taxon>
        <taxon>Parasitiformes</taxon>
        <taxon>Ixodida</taxon>
        <taxon>Ixodoidea</taxon>
        <taxon>Ixodidae</taxon>
        <taxon>Haemaphysalinae</taxon>
        <taxon>Haemaphysalis</taxon>
    </lineage>
</organism>
<dbReference type="VEuPathDB" id="VectorBase:HLOH_064904"/>
<evidence type="ECO:0000313" key="1">
    <source>
        <dbReference type="EMBL" id="KAH9371843.1"/>
    </source>
</evidence>
<proteinExistence type="predicted"/>
<accession>A0A9J6G9F9</accession>
<comment type="caution">
    <text evidence="1">The sequence shown here is derived from an EMBL/GenBank/DDBJ whole genome shotgun (WGS) entry which is preliminary data.</text>
</comment>
<dbReference type="EMBL" id="JABSTR010000005">
    <property type="protein sequence ID" value="KAH9371843.1"/>
    <property type="molecule type" value="Genomic_DNA"/>
</dbReference>
<keyword evidence="2" id="KW-1185">Reference proteome</keyword>
<evidence type="ECO:0000313" key="2">
    <source>
        <dbReference type="Proteomes" id="UP000821853"/>
    </source>
</evidence>
<dbReference type="OrthoDB" id="6379801at2759"/>